<keyword evidence="6" id="KW-0521">NADP</keyword>
<keyword evidence="6 8" id="KW-0560">Oxidoreductase</keyword>
<evidence type="ECO:0000259" key="7">
    <source>
        <dbReference type="Pfam" id="PF04321"/>
    </source>
</evidence>
<dbReference type="InterPro" id="IPR036291">
    <property type="entry name" value="NAD(P)-bd_dom_sf"/>
</dbReference>
<evidence type="ECO:0000256" key="4">
    <source>
        <dbReference type="ARBA" id="ARBA00017099"/>
    </source>
</evidence>
<organism evidence="8 9">
    <name type="scientific">Mucilaginibacter rubeus</name>
    <dbReference type="NCBI Taxonomy" id="2027860"/>
    <lineage>
        <taxon>Bacteria</taxon>
        <taxon>Pseudomonadati</taxon>
        <taxon>Bacteroidota</taxon>
        <taxon>Sphingobacteriia</taxon>
        <taxon>Sphingobacteriales</taxon>
        <taxon>Sphingobacteriaceae</taxon>
        <taxon>Mucilaginibacter</taxon>
    </lineage>
</organism>
<evidence type="ECO:0000313" key="8">
    <source>
        <dbReference type="EMBL" id="QEM11984.1"/>
    </source>
</evidence>
<name>A0A5C1I2G7_9SPHI</name>
<dbReference type="SUPFAM" id="SSF51735">
    <property type="entry name" value="NAD(P)-binding Rossmann-fold domains"/>
    <property type="match status" value="1"/>
</dbReference>
<protein>
    <recommendedName>
        <fullName evidence="4 6">dTDP-4-dehydrorhamnose reductase</fullName>
        <ecNumber evidence="3 6">1.1.1.133</ecNumber>
    </recommendedName>
</protein>
<dbReference type="CDD" id="cd05254">
    <property type="entry name" value="dTDP_HR_like_SDR_e"/>
    <property type="match status" value="1"/>
</dbReference>
<evidence type="ECO:0000313" key="9">
    <source>
        <dbReference type="Proteomes" id="UP000251402"/>
    </source>
</evidence>
<dbReference type="GO" id="GO:0008831">
    <property type="term" value="F:dTDP-4-dehydrorhamnose reductase activity"/>
    <property type="evidence" value="ECO:0007669"/>
    <property type="project" value="UniProtKB-EC"/>
</dbReference>
<evidence type="ECO:0000256" key="1">
    <source>
        <dbReference type="ARBA" id="ARBA00004781"/>
    </source>
</evidence>
<sequence length="308" mass="34556">MLLILVFNPIFHKSKKITRSKMQNIIVFGASGQLGNCLKKVAEEKGINYIHFLPEDEANILREDLLDIVFEKYKPTFAINCAAYTAVDKAEDDVDLARAINKTGAANLAKQCKTYGTVLVQISTDFVFKGDVALPRTEEDAADPISIYGLTKLEGEQDITAIIDQYYTIRTSWLYSEYGNNFVKTMLKLGADRDELKIIADQVGTPTYAIDLAGAILDIIKSDKKAYGIYHYSNEGVTSWYDFAKGIFDISGTNVKVFPIRTAEFPTKAQRPAFSVMDKAKIKSTFGMEIPYWRDSLEVCIKRLSDTQ</sequence>
<evidence type="ECO:0000256" key="2">
    <source>
        <dbReference type="ARBA" id="ARBA00010944"/>
    </source>
</evidence>
<evidence type="ECO:0000256" key="3">
    <source>
        <dbReference type="ARBA" id="ARBA00012929"/>
    </source>
</evidence>
<accession>A0A5C1I2G7</accession>
<dbReference type="GO" id="GO:0019305">
    <property type="term" value="P:dTDP-rhamnose biosynthetic process"/>
    <property type="evidence" value="ECO:0007669"/>
    <property type="project" value="UniProtKB-UniPathway"/>
</dbReference>
<dbReference type="PANTHER" id="PTHR10491">
    <property type="entry name" value="DTDP-4-DEHYDRORHAMNOSE REDUCTASE"/>
    <property type="match status" value="1"/>
</dbReference>
<dbReference type="Pfam" id="PF04321">
    <property type="entry name" value="RmlD_sub_bind"/>
    <property type="match status" value="1"/>
</dbReference>
<reference evidence="8" key="1">
    <citation type="submission" date="2019-08" db="EMBL/GenBank/DDBJ databases">
        <title>Comparative genome analysis confer to the adaptation heavy metal polluted environment.</title>
        <authorList>
            <person name="Li Y."/>
        </authorList>
    </citation>
    <scope>NUCLEOTIDE SEQUENCE [LARGE SCALE GENOMIC DNA]</scope>
    <source>
        <strain evidence="8">P1</strain>
    </source>
</reference>
<dbReference type="OrthoDB" id="9803892at2"/>
<evidence type="ECO:0000256" key="6">
    <source>
        <dbReference type="RuleBase" id="RU364082"/>
    </source>
</evidence>
<dbReference type="Proteomes" id="UP000251402">
    <property type="component" value="Chromosome"/>
</dbReference>
<dbReference type="AlphaFoldDB" id="A0A5C1I2G7"/>
<dbReference type="KEGG" id="mrub:DEO27_018750"/>
<comment type="similarity">
    <text evidence="2 6">Belongs to the dTDP-4-dehydrorhamnose reductase family.</text>
</comment>
<dbReference type="PANTHER" id="PTHR10491:SF4">
    <property type="entry name" value="METHIONINE ADENOSYLTRANSFERASE 2 SUBUNIT BETA"/>
    <property type="match status" value="1"/>
</dbReference>
<dbReference type="NCBIfam" id="TIGR01214">
    <property type="entry name" value="rmlD"/>
    <property type="match status" value="1"/>
</dbReference>
<comment type="function">
    <text evidence="6">Catalyzes the reduction of dTDP-6-deoxy-L-lyxo-4-hexulose to yield dTDP-L-rhamnose.</text>
</comment>
<evidence type="ECO:0000256" key="5">
    <source>
        <dbReference type="ARBA" id="ARBA00048200"/>
    </source>
</evidence>
<gene>
    <name evidence="8" type="primary">rfbD</name>
    <name evidence="8" type="ORF">DEO27_018750</name>
</gene>
<dbReference type="Gene3D" id="3.40.50.720">
    <property type="entry name" value="NAD(P)-binding Rossmann-like Domain"/>
    <property type="match status" value="1"/>
</dbReference>
<comment type="pathway">
    <text evidence="1 6">Carbohydrate biosynthesis; dTDP-L-rhamnose biosynthesis.</text>
</comment>
<dbReference type="Gene3D" id="3.90.25.10">
    <property type="entry name" value="UDP-galactose 4-epimerase, domain 1"/>
    <property type="match status" value="1"/>
</dbReference>
<proteinExistence type="inferred from homology"/>
<dbReference type="UniPathway" id="UPA00124"/>
<dbReference type="EMBL" id="CP043450">
    <property type="protein sequence ID" value="QEM11984.1"/>
    <property type="molecule type" value="Genomic_DNA"/>
</dbReference>
<dbReference type="GO" id="GO:0005829">
    <property type="term" value="C:cytosol"/>
    <property type="evidence" value="ECO:0007669"/>
    <property type="project" value="TreeGrafter"/>
</dbReference>
<comment type="catalytic activity">
    <reaction evidence="5">
        <text>dTDP-beta-L-rhamnose + NADP(+) = dTDP-4-dehydro-beta-L-rhamnose + NADPH + H(+)</text>
        <dbReference type="Rhea" id="RHEA:21796"/>
        <dbReference type="ChEBI" id="CHEBI:15378"/>
        <dbReference type="ChEBI" id="CHEBI:57510"/>
        <dbReference type="ChEBI" id="CHEBI:57783"/>
        <dbReference type="ChEBI" id="CHEBI:58349"/>
        <dbReference type="ChEBI" id="CHEBI:62830"/>
        <dbReference type="EC" id="1.1.1.133"/>
    </reaction>
</comment>
<dbReference type="InterPro" id="IPR029903">
    <property type="entry name" value="RmlD-like-bd"/>
</dbReference>
<keyword evidence="9" id="KW-1185">Reference proteome</keyword>
<dbReference type="EC" id="1.1.1.133" evidence="3 6"/>
<dbReference type="InterPro" id="IPR005913">
    <property type="entry name" value="dTDP_dehydrorham_reduct"/>
</dbReference>
<feature type="domain" description="RmlD-like substrate binding" evidence="7">
    <location>
        <begin position="24"/>
        <end position="304"/>
    </location>
</feature>